<reference evidence="2 3" key="1">
    <citation type="submission" date="2020-05" db="EMBL/GenBank/DDBJ databases">
        <title>Whole genome shotgun sequence of Streptomyces microflavus NBRC 13062.</title>
        <authorList>
            <person name="Komaki H."/>
            <person name="Tamura T."/>
        </authorList>
    </citation>
    <scope>NUCLEOTIDE SEQUENCE [LARGE SCALE GENOMIC DNA]</scope>
    <source>
        <strain evidence="2 3">NBRC 13062</strain>
    </source>
</reference>
<feature type="region of interest" description="Disordered" evidence="1">
    <location>
        <begin position="1"/>
        <end position="27"/>
    </location>
</feature>
<evidence type="ECO:0000256" key="1">
    <source>
        <dbReference type="SAM" id="MobiDB-lite"/>
    </source>
</evidence>
<sequence>MGSRTAAVRSPVPWSRGRQRSDSRSRARRVWLGAVKLPGTWKARVPPGARASSQRGKYAVWPGIHWSAEVETIRPYVSVGVQVAASASAKSRRGGRAWAAASASICGEVS</sequence>
<evidence type="ECO:0000313" key="3">
    <source>
        <dbReference type="Proteomes" id="UP000498740"/>
    </source>
</evidence>
<gene>
    <name evidence="2" type="ORF">Smic_30860</name>
</gene>
<dbReference type="EMBL" id="BLWD01000001">
    <property type="protein sequence ID" value="GFN04530.1"/>
    <property type="molecule type" value="Genomic_DNA"/>
</dbReference>
<comment type="caution">
    <text evidence="2">The sequence shown here is derived from an EMBL/GenBank/DDBJ whole genome shotgun (WGS) entry which is preliminary data.</text>
</comment>
<dbReference type="AlphaFoldDB" id="A0A7J0CPV5"/>
<dbReference type="Proteomes" id="UP000498740">
    <property type="component" value="Unassembled WGS sequence"/>
</dbReference>
<protein>
    <submittedName>
        <fullName evidence="2">Uncharacterized protein</fullName>
    </submittedName>
</protein>
<proteinExistence type="predicted"/>
<organism evidence="2 3">
    <name type="scientific">Streptomyces microflavus</name>
    <name type="common">Streptomyces lipmanii</name>
    <dbReference type="NCBI Taxonomy" id="1919"/>
    <lineage>
        <taxon>Bacteria</taxon>
        <taxon>Bacillati</taxon>
        <taxon>Actinomycetota</taxon>
        <taxon>Actinomycetes</taxon>
        <taxon>Kitasatosporales</taxon>
        <taxon>Streptomycetaceae</taxon>
        <taxon>Streptomyces</taxon>
    </lineage>
</organism>
<evidence type="ECO:0000313" key="2">
    <source>
        <dbReference type="EMBL" id="GFN04530.1"/>
    </source>
</evidence>
<name>A0A7J0CPV5_STRMI</name>
<accession>A0A7J0CPV5</accession>